<accession>D1H094</accession>
<evidence type="ECO:0000256" key="1">
    <source>
        <dbReference type="ARBA" id="ARBA00006869"/>
    </source>
</evidence>
<dbReference type="EMBL" id="FN565166">
    <property type="protein sequence ID" value="CBH32081.1"/>
    <property type="molecule type" value="Genomic_DNA"/>
</dbReference>
<organism evidence="2">
    <name type="scientific">Streptomyces griseoloalbus</name>
    <dbReference type="NCBI Taxonomy" id="67303"/>
    <lineage>
        <taxon>Bacteria</taxon>
        <taxon>Bacillati</taxon>
        <taxon>Actinomycetota</taxon>
        <taxon>Actinomycetes</taxon>
        <taxon>Kitasatosporales</taxon>
        <taxon>Streptomycetaceae</taxon>
        <taxon>Streptomyces</taxon>
    </lineage>
</organism>
<dbReference type="InterPro" id="IPR031409">
    <property type="entry name" value="Darcynin"/>
</dbReference>
<protein>
    <submittedName>
        <fullName evidence="2">Uncharacterized protein chryV</fullName>
    </submittedName>
</protein>
<sequence>MKYTAFLGVRFEPEWFLMDRDEREKFESEHVFPILAKHARFLEIRPFRASAFSSRHTNFFLVHFDDIPAYNSLIEEMRERPLLANRFATITDNFIGIEAAHYTDDEETAA</sequence>
<dbReference type="AlphaFoldDB" id="D1H094"/>
<proteinExistence type="inferred from homology"/>
<name>D1H094_9ACTN</name>
<evidence type="ECO:0000313" key="2">
    <source>
        <dbReference type="EMBL" id="CBH32081.1"/>
    </source>
</evidence>
<gene>
    <name evidence="2" type="primary">chryV</name>
</gene>
<comment type="similarity">
    <text evidence="1">Belongs to the darcynin family.</text>
</comment>
<reference evidence="2" key="1">
    <citation type="submission" date="2009-11" db="EMBL/GenBank/DDBJ databases">
        <title>Cloning and Characterization of the Ravidomycin and Chrysomycin Biosynthetic Gene Clusters.</title>
        <authorList>
            <person name="Kharel M.K."/>
            <person name="Nybo E."/>
            <person name="Shepherd M.D."/>
            <person name="Rohr J."/>
        </authorList>
    </citation>
    <scope>NUCLEOTIDE SEQUENCE</scope>
</reference>
<dbReference type="Pfam" id="PF17074">
    <property type="entry name" value="Darcynin"/>
    <property type="match status" value="1"/>
</dbReference>